<feature type="transmembrane region" description="Helical" evidence="1">
    <location>
        <begin position="50"/>
        <end position="69"/>
    </location>
</feature>
<dbReference type="AlphaFoldDB" id="A0A1H9EAK0"/>
<feature type="transmembrane region" description="Helical" evidence="1">
    <location>
        <begin position="75"/>
        <end position="94"/>
    </location>
</feature>
<name>A0A1H9EAK0_9BURK</name>
<gene>
    <name evidence="2" type="ORF">SAMN02982919_00245</name>
</gene>
<dbReference type="OrthoDB" id="1684279at2"/>
<evidence type="ECO:0000256" key="1">
    <source>
        <dbReference type="SAM" id="Phobius"/>
    </source>
</evidence>
<dbReference type="RefSeq" id="WP_091451504.1">
    <property type="nucleotide sequence ID" value="NZ_FOGD01000001.1"/>
</dbReference>
<proteinExistence type="predicted"/>
<evidence type="ECO:0008006" key="4">
    <source>
        <dbReference type="Google" id="ProtNLM"/>
    </source>
</evidence>
<evidence type="ECO:0000313" key="2">
    <source>
        <dbReference type="EMBL" id="SEQ22612.1"/>
    </source>
</evidence>
<feature type="transmembrane region" description="Helical" evidence="1">
    <location>
        <begin position="20"/>
        <end position="43"/>
    </location>
</feature>
<keyword evidence="3" id="KW-1185">Reference proteome</keyword>
<reference evidence="2 3" key="1">
    <citation type="submission" date="2016-10" db="EMBL/GenBank/DDBJ databases">
        <authorList>
            <person name="de Groot N.N."/>
        </authorList>
    </citation>
    <scope>NUCLEOTIDE SEQUENCE [LARGE SCALE GENOMIC DNA]</scope>
    <source>
        <strain evidence="2 3">ATCC 35958</strain>
    </source>
</reference>
<organism evidence="2 3">
    <name type="scientific">Giesbergeria anulus</name>
    <dbReference type="NCBI Taxonomy" id="180197"/>
    <lineage>
        <taxon>Bacteria</taxon>
        <taxon>Pseudomonadati</taxon>
        <taxon>Pseudomonadota</taxon>
        <taxon>Betaproteobacteria</taxon>
        <taxon>Burkholderiales</taxon>
        <taxon>Comamonadaceae</taxon>
        <taxon>Giesbergeria</taxon>
    </lineage>
</organism>
<dbReference type="STRING" id="180197.SAMN02982919_00245"/>
<keyword evidence="1" id="KW-1133">Transmembrane helix</keyword>
<dbReference type="EMBL" id="FOGD01000001">
    <property type="protein sequence ID" value="SEQ22612.1"/>
    <property type="molecule type" value="Genomic_DNA"/>
</dbReference>
<evidence type="ECO:0000313" key="3">
    <source>
        <dbReference type="Proteomes" id="UP000199766"/>
    </source>
</evidence>
<keyword evidence="1" id="KW-0472">Membrane</keyword>
<dbReference type="Proteomes" id="UP000199766">
    <property type="component" value="Unassembled WGS sequence"/>
</dbReference>
<accession>A0A1H9EAK0</accession>
<keyword evidence="1" id="KW-0812">Transmembrane</keyword>
<protein>
    <recommendedName>
        <fullName evidence="4">Iron uptake protein</fullName>
    </recommendedName>
</protein>
<sequence>MKATHPIWRYRLVVVSRTLAAIAGGYALAAGVSAALSLGLVQFMPRVEAVLTATMLAWLVYAVAVGWAFYARTAWGAWGGTLLPALVLGAGAMMPQWMKAAS</sequence>